<keyword evidence="3" id="KW-0813">Transport</keyword>
<evidence type="ECO:0000256" key="8">
    <source>
        <dbReference type="SAM" id="Phobius"/>
    </source>
</evidence>
<protein>
    <submittedName>
        <fullName evidence="9">Probable ABC transporter permease protein HI_1471</fullName>
    </submittedName>
</protein>
<feature type="transmembrane region" description="Helical" evidence="8">
    <location>
        <begin position="209"/>
        <end position="241"/>
    </location>
</feature>
<evidence type="ECO:0000256" key="5">
    <source>
        <dbReference type="ARBA" id="ARBA00022692"/>
    </source>
</evidence>
<evidence type="ECO:0000256" key="4">
    <source>
        <dbReference type="ARBA" id="ARBA00022475"/>
    </source>
</evidence>
<name>A0A379MSV4_9BACT</name>
<evidence type="ECO:0000313" key="9">
    <source>
        <dbReference type="EMBL" id="SUE33917.1"/>
    </source>
</evidence>
<dbReference type="STRING" id="880526.GCA_000427365_00316"/>
<sequence length="366" mass="38228">MPLRFTAVVSSRVEHTTKNTVRFAHAARIGKRSKPPVLKLKFTLFLLLFAALAIADVLVGSTGVLWSFGDHADPDIVRRILFDFRLPKAAVALLAGSALSASGLLMQTIFRNPLAGPYVLGVSSGASLGVALFLLGLPMLGGAGIARDLGTAASAWIGAAAILLLVTAVSARIRDIMAVLILGMMFGSAASAFVDVLQYFSSDTALKGFVVWSMGSLGGLSHGQLLIMAVCVAGGLLLAALSVKPLNLLLLGESYARSMGVSVGRVRGIIFLATSLLAGSVTAFCGPIGFVGIAVPHIARMIFRRADHRILLPASVLIGADMMLLCDMISQLPGTDLILPVNTITALLGIPVVVMVVVNSKRGRMM</sequence>
<dbReference type="PANTHER" id="PTHR30472">
    <property type="entry name" value="FERRIC ENTEROBACTIN TRANSPORT SYSTEM PERMEASE PROTEIN"/>
    <property type="match status" value="1"/>
</dbReference>
<evidence type="ECO:0000313" key="10">
    <source>
        <dbReference type="Proteomes" id="UP000255233"/>
    </source>
</evidence>
<dbReference type="CDD" id="cd06550">
    <property type="entry name" value="TM_ABC_iron-siderophores_like"/>
    <property type="match status" value="1"/>
</dbReference>
<keyword evidence="4" id="KW-1003">Cell membrane</keyword>
<organism evidence="9 10">
    <name type="scientific">Rikenella microfusus</name>
    <dbReference type="NCBI Taxonomy" id="28139"/>
    <lineage>
        <taxon>Bacteria</taxon>
        <taxon>Pseudomonadati</taxon>
        <taxon>Bacteroidota</taxon>
        <taxon>Bacteroidia</taxon>
        <taxon>Bacteroidales</taxon>
        <taxon>Rikenellaceae</taxon>
        <taxon>Rikenella</taxon>
    </lineage>
</organism>
<evidence type="ECO:0000256" key="1">
    <source>
        <dbReference type="ARBA" id="ARBA00004651"/>
    </source>
</evidence>
<dbReference type="GO" id="GO:0033214">
    <property type="term" value="P:siderophore-iron import into cell"/>
    <property type="evidence" value="ECO:0007669"/>
    <property type="project" value="TreeGrafter"/>
</dbReference>
<evidence type="ECO:0000256" key="6">
    <source>
        <dbReference type="ARBA" id="ARBA00022989"/>
    </source>
</evidence>
<dbReference type="Gene3D" id="1.10.3470.10">
    <property type="entry name" value="ABC transporter involved in vitamin B12 uptake, BtuC"/>
    <property type="match status" value="1"/>
</dbReference>
<feature type="transmembrane region" description="Helical" evidence="8">
    <location>
        <begin position="116"/>
        <end position="137"/>
    </location>
</feature>
<comment type="similarity">
    <text evidence="2">Belongs to the binding-protein-dependent transport system permease family. FecCD subfamily.</text>
</comment>
<dbReference type="GO" id="GO:0022857">
    <property type="term" value="F:transmembrane transporter activity"/>
    <property type="evidence" value="ECO:0007669"/>
    <property type="project" value="InterPro"/>
</dbReference>
<dbReference type="SUPFAM" id="SSF81345">
    <property type="entry name" value="ABC transporter involved in vitamin B12 uptake, BtuC"/>
    <property type="match status" value="1"/>
</dbReference>
<evidence type="ECO:0000256" key="7">
    <source>
        <dbReference type="ARBA" id="ARBA00023136"/>
    </source>
</evidence>
<dbReference type="PANTHER" id="PTHR30472:SF41">
    <property type="entry name" value="TRANSPORT SYSTEM PERMEASE PROTEIN"/>
    <property type="match status" value="1"/>
</dbReference>
<feature type="transmembrane region" description="Helical" evidence="8">
    <location>
        <begin position="149"/>
        <end position="170"/>
    </location>
</feature>
<accession>A0A379MSV4</accession>
<gene>
    <name evidence="9" type="ORF">NCTC11190_01131</name>
</gene>
<keyword evidence="5 8" id="KW-0812">Transmembrane</keyword>
<keyword evidence="6 8" id="KW-1133">Transmembrane helix</keyword>
<feature type="transmembrane region" description="Helical" evidence="8">
    <location>
        <begin position="269"/>
        <end position="298"/>
    </location>
</feature>
<dbReference type="AlphaFoldDB" id="A0A379MSV4"/>
<comment type="subcellular location">
    <subcellularLocation>
        <location evidence="1">Cell membrane</location>
        <topology evidence="1">Multi-pass membrane protein</topology>
    </subcellularLocation>
</comment>
<dbReference type="EMBL" id="UGVL01000001">
    <property type="protein sequence ID" value="SUE33917.1"/>
    <property type="molecule type" value="Genomic_DNA"/>
</dbReference>
<dbReference type="GO" id="GO:0005886">
    <property type="term" value="C:plasma membrane"/>
    <property type="evidence" value="ECO:0007669"/>
    <property type="project" value="UniProtKB-SubCell"/>
</dbReference>
<evidence type="ECO:0000256" key="3">
    <source>
        <dbReference type="ARBA" id="ARBA00022448"/>
    </source>
</evidence>
<feature type="transmembrane region" description="Helical" evidence="8">
    <location>
        <begin position="42"/>
        <end position="68"/>
    </location>
</feature>
<feature type="transmembrane region" description="Helical" evidence="8">
    <location>
        <begin position="176"/>
        <end position="197"/>
    </location>
</feature>
<keyword evidence="7 8" id="KW-0472">Membrane</keyword>
<reference evidence="9 10" key="1">
    <citation type="submission" date="2018-06" db="EMBL/GenBank/DDBJ databases">
        <authorList>
            <consortium name="Pathogen Informatics"/>
            <person name="Doyle S."/>
        </authorList>
    </citation>
    <scope>NUCLEOTIDE SEQUENCE [LARGE SCALE GENOMIC DNA]</scope>
    <source>
        <strain evidence="9 10">NCTC11190</strain>
    </source>
</reference>
<proteinExistence type="inferred from homology"/>
<feature type="transmembrane region" description="Helical" evidence="8">
    <location>
        <begin position="89"/>
        <end position="110"/>
    </location>
</feature>
<evidence type="ECO:0000256" key="2">
    <source>
        <dbReference type="ARBA" id="ARBA00007935"/>
    </source>
</evidence>
<feature type="transmembrane region" description="Helical" evidence="8">
    <location>
        <begin position="337"/>
        <end position="358"/>
    </location>
</feature>
<dbReference type="InterPro" id="IPR037294">
    <property type="entry name" value="ABC_BtuC-like"/>
</dbReference>
<dbReference type="Pfam" id="PF01032">
    <property type="entry name" value="FecCD"/>
    <property type="match status" value="1"/>
</dbReference>
<keyword evidence="10" id="KW-1185">Reference proteome</keyword>
<dbReference type="Proteomes" id="UP000255233">
    <property type="component" value="Unassembled WGS sequence"/>
</dbReference>
<dbReference type="InterPro" id="IPR000522">
    <property type="entry name" value="ABC_transptr_permease_BtuC"/>
</dbReference>
<dbReference type="OrthoDB" id="9811721at2"/>